<dbReference type="InterPro" id="IPR036761">
    <property type="entry name" value="TTHA0802/YceI-like_sf"/>
</dbReference>
<protein>
    <submittedName>
        <fullName evidence="2">YceI family protein</fullName>
    </submittedName>
</protein>
<reference evidence="2 3" key="1">
    <citation type="submission" date="2024-01" db="EMBL/GenBank/DDBJ databases">
        <title>Pedobacter sp. nov., isolated from oil-contaminated soil.</title>
        <authorList>
            <person name="Le N.T.T."/>
        </authorList>
    </citation>
    <scope>NUCLEOTIDE SEQUENCE [LARGE SCALE GENOMIC DNA]</scope>
    <source>
        <strain evidence="2 3">VNH31</strain>
    </source>
</reference>
<dbReference type="Pfam" id="PF04264">
    <property type="entry name" value="YceI"/>
    <property type="match status" value="1"/>
</dbReference>
<dbReference type="RefSeq" id="WP_330146900.1">
    <property type="nucleotide sequence ID" value="NZ_JAZDQU010000002.1"/>
</dbReference>
<proteinExistence type="predicted"/>
<dbReference type="Proteomes" id="UP001337681">
    <property type="component" value="Unassembled WGS sequence"/>
</dbReference>
<evidence type="ECO:0000259" key="1">
    <source>
        <dbReference type="SMART" id="SM00867"/>
    </source>
</evidence>
<evidence type="ECO:0000313" key="2">
    <source>
        <dbReference type="EMBL" id="MEE1886012.1"/>
    </source>
</evidence>
<dbReference type="PANTHER" id="PTHR34406">
    <property type="entry name" value="PROTEIN YCEI"/>
    <property type="match status" value="1"/>
</dbReference>
<comment type="caution">
    <text evidence="2">The sequence shown here is derived from an EMBL/GenBank/DDBJ whole genome shotgun (WGS) entry which is preliminary data.</text>
</comment>
<dbReference type="EMBL" id="JAZDQU010000002">
    <property type="protein sequence ID" value="MEE1886012.1"/>
    <property type="molecule type" value="Genomic_DNA"/>
</dbReference>
<dbReference type="Gene3D" id="2.40.128.110">
    <property type="entry name" value="Lipid/polyisoprenoid-binding, YceI-like"/>
    <property type="match status" value="1"/>
</dbReference>
<feature type="domain" description="Lipid/polyisoprenoid-binding YceI-like" evidence="1">
    <location>
        <begin position="6"/>
        <end position="173"/>
    </location>
</feature>
<dbReference type="InterPro" id="IPR007372">
    <property type="entry name" value="Lipid/polyisoprenoid-bd_YceI"/>
</dbReference>
<dbReference type="SUPFAM" id="SSF101874">
    <property type="entry name" value="YceI-like"/>
    <property type="match status" value="1"/>
</dbReference>
<accession>A0ABU7H3W1</accession>
<organism evidence="2 3">
    <name type="scientific">Pedobacter flavus</name>
    <dbReference type="NCBI Taxonomy" id="3113906"/>
    <lineage>
        <taxon>Bacteria</taxon>
        <taxon>Pseudomonadati</taxon>
        <taxon>Bacteroidota</taxon>
        <taxon>Sphingobacteriia</taxon>
        <taxon>Sphingobacteriales</taxon>
        <taxon>Sphingobacteriaceae</taxon>
        <taxon>Pedobacter</taxon>
    </lineage>
</organism>
<dbReference type="SMART" id="SM00867">
    <property type="entry name" value="YceI"/>
    <property type="match status" value="1"/>
</dbReference>
<name>A0ABU7H3W1_9SPHI</name>
<dbReference type="PANTHER" id="PTHR34406:SF1">
    <property type="entry name" value="PROTEIN YCEI"/>
    <property type="match status" value="1"/>
</dbReference>
<evidence type="ECO:0000313" key="3">
    <source>
        <dbReference type="Proteomes" id="UP001337681"/>
    </source>
</evidence>
<sequence length="176" mass="19803">METTTKWVLDPTHSELTFKVKHMMITNVNGAFNNFSIDIEGEDIFDSKVQVKVDASSINTNNADRDGHLKSADFFDVENFPQITFESTSMEEKDDEEYELKGILTIKGVSKEVKLELEFGGINKDPWGNEKAGFSMSGKIHRKDWGLNWNAALETGGVLVSDEVKISGEFQFIKQS</sequence>
<keyword evidence="3" id="KW-1185">Reference proteome</keyword>
<gene>
    <name evidence="2" type="ORF">VRU49_11345</name>
</gene>